<sequence>MRRLPSGSPGVYDVGRLQPFVESLPAAEQEEALALIFNLIQIHRLVDDFAAAVALLDYTEQLEAQVKIVSPGSGEPTELARNLKTLNIWDEMAARDAAMTVFHFGKTVEAIRAASREIPTIKQNIEHARLRLATKRFRKEFPDFEMMRHAVGHRAEATSSLRSVKAHSAGGVFIFGSLERRTYTMTMKGDHHSLAIDHRTRLTLAEIARVVFSAFPEIEASLPQLNIATT</sequence>
<name>A0A7W7Z279_9BRAD</name>
<gene>
    <name evidence="1" type="ORF">HNR60_001185</name>
</gene>
<evidence type="ECO:0000313" key="1">
    <source>
        <dbReference type="EMBL" id="MBB5046440.1"/>
    </source>
</evidence>
<dbReference type="Proteomes" id="UP000542353">
    <property type="component" value="Unassembled WGS sequence"/>
</dbReference>
<accession>A0A7W7Z279</accession>
<dbReference type="RefSeq" id="WP_184255304.1">
    <property type="nucleotide sequence ID" value="NZ_JACHIH010000004.1"/>
</dbReference>
<dbReference type="EMBL" id="JACHIH010000004">
    <property type="protein sequence ID" value="MBB5046440.1"/>
    <property type="molecule type" value="Genomic_DNA"/>
</dbReference>
<reference evidence="1 2" key="1">
    <citation type="submission" date="2020-08" db="EMBL/GenBank/DDBJ databases">
        <title>Genomic Encyclopedia of Type Strains, Phase IV (KMG-IV): sequencing the most valuable type-strain genomes for metagenomic binning, comparative biology and taxonomic classification.</title>
        <authorList>
            <person name="Goeker M."/>
        </authorList>
    </citation>
    <scope>NUCLEOTIDE SEQUENCE [LARGE SCALE GENOMIC DNA]</scope>
    <source>
        <strain evidence="1 2">DSM 12706</strain>
    </source>
</reference>
<keyword evidence="2" id="KW-1185">Reference proteome</keyword>
<dbReference type="AlphaFoldDB" id="A0A7W7Z279"/>
<protein>
    <submittedName>
        <fullName evidence="1">Uncharacterized protein</fullName>
    </submittedName>
</protein>
<comment type="caution">
    <text evidence="1">The sequence shown here is derived from an EMBL/GenBank/DDBJ whole genome shotgun (WGS) entry which is preliminary data.</text>
</comment>
<evidence type="ECO:0000313" key="2">
    <source>
        <dbReference type="Proteomes" id="UP000542353"/>
    </source>
</evidence>
<organism evidence="1 2">
    <name type="scientific">Rhodopseudomonas rhenobacensis</name>
    <dbReference type="NCBI Taxonomy" id="87461"/>
    <lineage>
        <taxon>Bacteria</taxon>
        <taxon>Pseudomonadati</taxon>
        <taxon>Pseudomonadota</taxon>
        <taxon>Alphaproteobacteria</taxon>
        <taxon>Hyphomicrobiales</taxon>
        <taxon>Nitrobacteraceae</taxon>
        <taxon>Rhodopseudomonas</taxon>
    </lineage>
</organism>
<proteinExistence type="predicted"/>